<gene>
    <name evidence="2" type="ORF">EYF80_027946</name>
</gene>
<feature type="compositionally biased region" description="Polar residues" evidence="1">
    <location>
        <begin position="8"/>
        <end position="21"/>
    </location>
</feature>
<proteinExistence type="predicted"/>
<accession>A0A4Z2H7P6</accession>
<dbReference type="Proteomes" id="UP000314294">
    <property type="component" value="Unassembled WGS sequence"/>
</dbReference>
<dbReference type="EMBL" id="SRLO01000307">
    <property type="protein sequence ID" value="TNN61829.1"/>
    <property type="molecule type" value="Genomic_DNA"/>
</dbReference>
<reference evidence="2 3" key="1">
    <citation type="submission" date="2019-03" db="EMBL/GenBank/DDBJ databases">
        <title>First draft genome of Liparis tanakae, snailfish: a comprehensive survey of snailfish specific genes.</title>
        <authorList>
            <person name="Kim W."/>
            <person name="Song I."/>
            <person name="Jeong J.-H."/>
            <person name="Kim D."/>
            <person name="Kim S."/>
            <person name="Ryu S."/>
            <person name="Song J.Y."/>
            <person name="Lee S.K."/>
        </authorList>
    </citation>
    <scope>NUCLEOTIDE SEQUENCE [LARGE SCALE GENOMIC DNA]</scope>
    <source>
        <tissue evidence="2">Muscle</tissue>
    </source>
</reference>
<comment type="caution">
    <text evidence="2">The sequence shown here is derived from an EMBL/GenBank/DDBJ whole genome shotgun (WGS) entry which is preliminary data.</text>
</comment>
<feature type="region of interest" description="Disordered" evidence="1">
    <location>
        <begin position="1"/>
        <end position="74"/>
    </location>
</feature>
<protein>
    <submittedName>
        <fullName evidence="2">Uncharacterized protein</fullName>
    </submittedName>
</protein>
<sequence length="219" mass="23264">MCVHTGRTPVSNPQKGVSVTVTHGGADPQAERGKPNTQQSDPRAGAGDPVSGAPAGSPVSTGRHGNGVRPKGSARRLPAWPCFLDRAEERNPYLALDKQAIQVFQKPSICCSLAIAGLLNPSRSQSPDSYASSTPSADHKQTAEDAAHCICPFAPKYDLTLLYVRSGMEDVDVVQGLHLRVDVDACDSAQSSPLLPSLIATFERTLNIAKRPEDSVNNR</sequence>
<evidence type="ECO:0000313" key="2">
    <source>
        <dbReference type="EMBL" id="TNN61829.1"/>
    </source>
</evidence>
<keyword evidence="3" id="KW-1185">Reference proteome</keyword>
<evidence type="ECO:0000313" key="3">
    <source>
        <dbReference type="Proteomes" id="UP000314294"/>
    </source>
</evidence>
<organism evidence="2 3">
    <name type="scientific">Liparis tanakae</name>
    <name type="common">Tanaka's snailfish</name>
    <dbReference type="NCBI Taxonomy" id="230148"/>
    <lineage>
        <taxon>Eukaryota</taxon>
        <taxon>Metazoa</taxon>
        <taxon>Chordata</taxon>
        <taxon>Craniata</taxon>
        <taxon>Vertebrata</taxon>
        <taxon>Euteleostomi</taxon>
        <taxon>Actinopterygii</taxon>
        <taxon>Neopterygii</taxon>
        <taxon>Teleostei</taxon>
        <taxon>Neoteleostei</taxon>
        <taxon>Acanthomorphata</taxon>
        <taxon>Eupercaria</taxon>
        <taxon>Perciformes</taxon>
        <taxon>Cottioidei</taxon>
        <taxon>Cottales</taxon>
        <taxon>Liparidae</taxon>
        <taxon>Liparis</taxon>
    </lineage>
</organism>
<name>A0A4Z2H7P6_9TELE</name>
<dbReference type="AlphaFoldDB" id="A0A4Z2H7P6"/>
<evidence type="ECO:0000256" key="1">
    <source>
        <dbReference type="SAM" id="MobiDB-lite"/>
    </source>
</evidence>